<dbReference type="Pfam" id="PF00512">
    <property type="entry name" value="HisKA"/>
    <property type="match status" value="1"/>
</dbReference>
<dbReference type="InterPro" id="IPR003660">
    <property type="entry name" value="HAMP_dom"/>
</dbReference>
<dbReference type="InterPro" id="IPR003594">
    <property type="entry name" value="HATPase_dom"/>
</dbReference>
<evidence type="ECO:0000256" key="3">
    <source>
        <dbReference type="ARBA" id="ARBA00012438"/>
    </source>
</evidence>
<evidence type="ECO:0000313" key="15">
    <source>
        <dbReference type="Proteomes" id="UP000674234"/>
    </source>
</evidence>
<dbReference type="InterPro" id="IPR036890">
    <property type="entry name" value="HATPase_C_sf"/>
</dbReference>
<dbReference type="SMART" id="SM00388">
    <property type="entry name" value="HisKA"/>
    <property type="match status" value="1"/>
</dbReference>
<protein>
    <recommendedName>
        <fullName evidence="3">histidine kinase</fullName>
        <ecNumber evidence="3">2.7.13.3</ecNumber>
    </recommendedName>
</protein>
<evidence type="ECO:0000256" key="2">
    <source>
        <dbReference type="ARBA" id="ARBA00004236"/>
    </source>
</evidence>
<dbReference type="Gene3D" id="3.30.565.10">
    <property type="entry name" value="Histidine kinase-like ATPase, C-terminal domain"/>
    <property type="match status" value="1"/>
</dbReference>
<dbReference type="PANTHER" id="PTHR45436:SF5">
    <property type="entry name" value="SENSOR HISTIDINE KINASE TRCS"/>
    <property type="match status" value="1"/>
</dbReference>
<dbReference type="InterPro" id="IPR003661">
    <property type="entry name" value="HisK_dim/P_dom"/>
</dbReference>
<organism evidence="14 15">
    <name type="scientific">Microbispora oryzae</name>
    <dbReference type="NCBI Taxonomy" id="2806554"/>
    <lineage>
        <taxon>Bacteria</taxon>
        <taxon>Bacillati</taxon>
        <taxon>Actinomycetota</taxon>
        <taxon>Actinomycetes</taxon>
        <taxon>Streptosporangiales</taxon>
        <taxon>Streptosporangiaceae</taxon>
        <taxon>Microbispora</taxon>
    </lineage>
</organism>
<dbReference type="RefSeq" id="WP_210156807.1">
    <property type="nucleotide sequence ID" value="NZ_JAFCNB010000008.1"/>
</dbReference>
<dbReference type="CDD" id="cd00082">
    <property type="entry name" value="HisKA"/>
    <property type="match status" value="1"/>
</dbReference>
<evidence type="ECO:0000259" key="13">
    <source>
        <dbReference type="PROSITE" id="PS50885"/>
    </source>
</evidence>
<dbReference type="PANTHER" id="PTHR45436">
    <property type="entry name" value="SENSOR HISTIDINE KINASE YKOH"/>
    <property type="match status" value="1"/>
</dbReference>
<evidence type="ECO:0000256" key="11">
    <source>
        <dbReference type="SAM" id="MobiDB-lite"/>
    </source>
</evidence>
<dbReference type="AlphaFoldDB" id="A0A940WHB0"/>
<dbReference type="InterPro" id="IPR005467">
    <property type="entry name" value="His_kinase_dom"/>
</dbReference>
<evidence type="ECO:0000256" key="9">
    <source>
        <dbReference type="ARBA" id="ARBA00023012"/>
    </source>
</evidence>
<dbReference type="EC" id="2.7.13.3" evidence="3"/>
<keyword evidence="6" id="KW-0812">Transmembrane</keyword>
<proteinExistence type="predicted"/>
<dbReference type="Gene3D" id="6.10.340.10">
    <property type="match status" value="1"/>
</dbReference>
<dbReference type="InterPro" id="IPR050428">
    <property type="entry name" value="TCS_sensor_his_kinase"/>
</dbReference>
<feature type="compositionally biased region" description="Low complexity" evidence="11">
    <location>
        <begin position="457"/>
        <end position="467"/>
    </location>
</feature>
<keyword evidence="9" id="KW-0902">Two-component regulatory system</keyword>
<name>A0A940WHB0_9ACTN</name>
<dbReference type="PROSITE" id="PS50885">
    <property type="entry name" value="HAMP"/>
    <property type="match status" value="1"/>
</dbReference>
<accession>A0A940WHB0</accession>
<feature type="domain" description="Histidine kinase" evidence="12">
    <location>
        <begin position="240"/>
        <end position="457"/>
    </location>
</feature>
<keyword evidence="15" id="KW-1185">Reference proteome</keyword>
<evidence type="ECO:0000313" key="14">
    <source>
        <dbReference type="EMBL" id="MBP2705526.1"/>
    </source>
</evidence>
<dbReference type="SUPFAM" id="SSF47384">
    <property type="entry name" value="Homodimeric domain of signal transducing histidine kinase"/>
    <property type="match status" value="1"/>
</dbReference>
<keyword evidence="10" id="KW-0472">Membrane</keyword>
<comment type="subcellular location">
    <subcellularLocation>
        <location evidence="2">Cell membrane</location>
    </subcellularLocation>
</comment>
<dbReference type="InterPro" id="IPR036097">
    <property type="entry name" value="HisK_dim/P_sf"/>
</dbReference>
<dbReference type="InterPro" id="IPR004358">
    <property type="entry name" value="Sig_transdc_His_kin-like_C"/>
</dbReference>
<feature type="domain" description="HAMP" evidence="13">
    <location>
        <begin position="179"/>
        <end position="232"/>
    </location>
</feature>
<sequence>MRTRQQLSIIRRTTLFAGAVAALLSTSLALLLMVVMQHVATRWLSEEVAAAGRRVVTQIEHGDVVADPLASHSSRVVQVVDERGRVVASTPQLKGRPPMAAFTPSGRQATTSVVCGGVFRDDCDVVVAQRARHGQADWIVYSASPAIPPWVDAQLAAAMIGGALLLTVGITALGHRVAAVSLRPVTAMRAELDSINATCPDRRVPVPPSADEIHDLAGSVNETLSRLEAALRQQRQFVSDASHDLRSPITAMRTEVEDALAAPGETNVTELGSHLLHSLDRLGGIVHDLLIMAALDSGVSLPPERVDLAQFVVGECAIRRPKKTIECSLQPGVRVEIDRGRLCRLLTNLVDNAMRHAESVVTITVRREPGDGPEDGRFPNGVAVLEVLDDGAGIEPQQREHVFGRFTRLDAARTRDRGGSGLGLPIARQIAEMAGGTLGIEDSPRGARFVLRLPAAADAAKPAGSSAVQDQPITARGSR</sequence>
<evidence type="ECO:0000256" key="7">
    <source>
        <dbReference type="ARBA" id="ARBA00022777"/>
    </source>
</evidence>
<dbReference type="Pfam" id="PF02518">
    <property type="entry name" value="HATPase_c"/>
    <property type="match status" value="1"/>
</dbReference>
<dbReference type="GO" id="GO:0000155">
    <property type="term" value="F:phosphorelay sensor kinase activity"/>
    <property type="evidence" value="ECO:0007669"/>
    <property type="project" value="InterPro"/>
</dbReference>
<evidence type="ECO:0000256" key="5">
    <source>
        <dbReference type="ARBA" id="ARBA00022679"/>
    </source>
</evidence>
<evidence type="ECO:0000259" key="12">
    <source>
        <dbReference type="PROSITE" id="PS50109"/>
    </source>
</evidence>
<comment type="caution">
    <text evidence="14">The sequence shown here is derived from an EMBL/GenBank/DDBJ whole genome shotgun (WGS) entry which is preliminary data.</text>
</comment>
<dbReference type="SMART" id="SM00387">
    <property type="entry name" value="HATPase_c"/>
    <property type="match status" value="1"/>
</dbReference>
<comment type="catalytic activity">
    <reaction evidence="1">
        <text>ATP + protein L-histidine = ADP + protein N-phospho-L-histidine.</text>
        <dbReference type="EC" id="2.7.13.3"/>
    </reaction>
</comment>
<evidence type="ECO:0000256" key="8">
    <source>
        <dbReference type="ARBA" id="ARBA00022989"/>
    </source>
</evidence>
<evidence type="ECO:0000256" key="10">
    <source>
        <dbReference type="ARBA" id="ARBA00023136"/>
    </source>
</evidence>
<dbReference type="GO" id="GO:0005886">
    <property type="term" value="C:plasma membrane"/>
    <property type="evidence" value="ECO:0007669"/>
    <property type="project" value="UniProtKB-SubCell"/>
</dbReference>
<dbReference type="PRINTS" id="PR00344">
    <property type="entry name" value="BCTRLSENSOR"/>
</dbReference>
<dbReference type="EMBL" id="JAFCNB010000008">
    <property type="protein sequence ID" value="MBP2705526.1"/>
    <property type="molecule type" value="Genomic_DNA"/>
</dbReference>
<keyword evidence="8" id="KW-1133">Transmembrane helix</keyword>
<gene>
    <name evidence="14" type="ORF">JOL79_17075</name>
</gene>
<reference evidence="14" key="1">
    <citation type="submission" date="2021-02" db="EMBL/GenBank/DDBJ databases">
        <title>Draft genome sequence of Microbispora sp. RL4-1S isolated from rice leaves in Thailand.</title>
        <authorList>
            <person name="Muangham S."/>
            <person name="Duangmal K."/>
        </authorList>
    </citation>
    <scope>NUCLEOTIDE SEQUENCE</scope>
    <source>
        <strain evidence="14">RL4-1S</strain>
    </source>
</reference>
<evidence type="ECO:0000256" key="1">
    <source>
        <dbReference type="ARBA" id="ARBA00000085"/>
    </source>
</evidence>
<keyword evidence="7 14" id="KW-0418">Kinase</keyword>
<dbReference type="SUPFAM" id="SSF55874">
    <property type="entry name" value="ATPase domain of HSP90 chaperone/DNA topoisomerase II/histidine kinase"/>
    <property type="match status" value="1"/>
</dbReference>
<feature type="region of interest" description="Disordered" evidence="11">
    <location>
        <begin position="457"/>
        <end position="479"/>
    </location>
</feature>
<dbReference type="Gene3D" id="1.10.287.130">
    <property type="match status" value="1"/>
</dbReference>
<keyword evidence="5" id="KW-0808">Transferase</keyword>
<dbReference type="Proteomes" id="UP000674234">
    <property type="component" value="Unassembled WGS sequence"/>
</dbReference>
<keyword evidence="4" id="KW-0597">Phosphoprotein</keyword>
<dbReference type="PROSITE" id="PS50109">
    <property type="entry name" value="HIS_KIN"/>
    <property type="match status" value="1"/>
</dbReference>
<evidence type="ECO:0000256" key="6">
    <source>
        <dbReference type="ARBA" id="ARBA00022692"/>
    </source>
</evidence>
<evidence type="ECO:0000256" key="4">
    <source>
        <dbReference type="ARBA" id="ARBA00022553"/>
    </source>
</evidence>